<comment type="function">
    <text evidence="4">Formation of pseudouridine at positions 38, 39 and 40 in the anticodon stem and loop of transfer RNAs.</text>
</comment>
<dbReference type="InterPro" id="IPR020094">
    <property type="entry name" value="TruA/RsuA/RluB/E/F_N"/>
</dbReference>
<dbReference type="PANTHER" id="PTHR11142">
    <property type="entry name" value="PSEUDOURIDYLATE SYNTHASE"/>
    <property type="match status" value="1"/>
</dbReference>
<evidence type="ECO:0000256" key="6">
    <source>
        <dbReference type="PIRSR" id="PIRSR001430-2"/>
    </source>
</evidence>
<evidence type="ECO:0000256" key="5">
    <source>
        <dbReference type="PIRSR" id="PIRSR001430-1"/>
    </source>
</evidence>
<feature type="domain" description="Pseudouridine synthase I TruA alpha/beta" evidence="8">
    <location>
        <begin position="144"/>
        <end position="236"/>
    </location>
</feature>
<feature type="active site" description="Nucleophile" evidence="4 5">
    <location>
        <position position="51"/>
    </location>
</feature>
<comment type="caution">
    <text evidence="4">Lacks conserved residue(s) required for the propagation of feature annotation.</text>
</comment>
<gene>
    <name evidence="4 9" type="primary">truA</name>
    <name evidence="9" type="ORF">ENJ67_02740</name>
</gene>
<dbReference type="Pfam" id="PF01416">
    <property type="entry name" value="PseudoU_synth_1"/>
    <property type="match status" value="2"/>
</dbReference>
<comment type="caution">
    <text evidence="9">The sequence shown here is derived from an EMBL/GenBank/DDBJ whole genome shotgun (WGS) entry which is preliminary data.</text>
</comment>
<dbReference type="AlphaFoldDB" id="A0A7C3FWB2"/>
<dbReference type="CDD" id="cd02570">
    <property type="entry name" value="PseudoU_synth_EcTruA"/>
    <property type="match status" value="1"/>
</dbReference>
<dbReference type="Gene3D" id="3.30.70.580">
    <property type="entry name" value="Pseudouridine synthase I, catalytic domain, N-terminal subdomain"/>
    <property type="match status" value="1"/>
</dbReference>
<dbReference type="PANTHER" id="PTHR11142:SF0">
    <property type="entry name" value="TRNA PSEUDOURIDINE SYNTHASE-LIKE 1"/>
    <property type="match status" value="1"/>
</dbReference>
<evidence type="ECO:0000256" key="7">
    <source>
        <dbReference type="RuleBase" id="RU003792"/>
    </source>
</evidence>
<dbReference type="FunFam" id="3.30.70.580:FF:000001">
    <property type="entry name" value="tRNA pseudouridine synthase A"/>
    <property type="match status" value="1"/>
</dbReference>
<evidence type="ECO:0000256" key="2">
    <source>
        <dbReference type="ARBA" id="ARBA00022694"/>
    </source>
</evidence>
<sequence>MRVAVTLAYNGTHYLGSQIQKELKNTIFGVFEAALFDLGIKQRVVASGRTDKGVHATGQVCHFDLPPYWNDTKKLHRVLNFMLPSSIRVLKVKAVSDAFHARYSTKKRVYRYILKEGMPSPFEADFVTSVPERIDLEKLNAKMRIFLGEHDFKHFKKNGSDEKTTVRFIYKAFAYKHKGYIILNFEANGFLRSQIRMMVGSLLKLDEKQLLEKLTDTNHKVDSAAPNGLYLAKIKY</sequence>
<dbReference type="Proteomes" id="UP000886390">
    <property type="component" value="Unassembled WGS sequence"/>
</dbReference>
<dbReference type="Gene3D" id="3.30.70.660">
    <property type="entry name" value="Pseudouridine synthase I, catalytic domain, C-terminal subdomain"/>
    <property type="match status" value="1"/>
</dbReference>
<dbReference type="InterPro" id="IPR020095">
    <property type="entry name" value="PsdUridine_synth_TruA_C"/>
</dbReference>
<dbReference type="GO" id="GO:0031119">
    <property type="term" value="P:tRNA pseudouridine synthesis"/>
    <property type="evidence" value="ECO:0007669"/>
    <property type="project" value="UniProtKB-UniRule"/>
</dbReference>
<comment type="subunit">
    <text evidence="4">Homodimer.</text>
</comment>
<evidence type="ECO:0000256" key="1">
    <source>
        <dbReference type="ARBA" id="ARBA00009375"/>
    </source>
</evidence>
<accession>A0A7C3FWB2</accession>
<dbReference type="SUPFAM" id="SSF55120">
    <property type="entry name" value="Pseudouridine synthase"/>
    <property type="match status" value="1"/>
</dbReference>
<feature type="binding site" evidence="4 6">
    <location>
        <position position="110"/>
    </location>
    <ligand>
        <name>substrate</name>
    </ligand>
</feature>
<proteinExistence type="inferred from homology"/>
<dbReference type="HAMAP" id="MF_00171">
    <property type="entry name" value="TruA"/>
    <property type="match status" value="1"/>
</dbReference>
<organism evidence="9">
    <name type="scientific">Sulfurimonas autotrophica</name>
    <dbReference type="NCBI Taxonomy" id="202747"/>
    <lineage>
        <taxon>Bacteria</taxon>
        <taxon>Pseudomonadati</taxon>
        <taxon>Campylobacterota</taxon>
        <taxon>Epsilonproteobacteria</taxon>
        <taxon>Campylobacterales</taxon>
        <taxon>Sulfurimonadaceae</taxon>
        <taxon>Sulfurimonas</taxon>
    </lineage>
</organism>
<dbReference type="InterPro" id="IPR020103">
    <property type="entry name" value="PsdUridine_synth_cat_dom_sf"/>
</dbReference>
<dbReference type="GO" id="GO:0003723">
    <property type="term" value="F:RNA binding"/>
    <property type="evidence" value="ECO:0007669"/>
    <property type="project" value="InterPro"/>
</dbReference>
<dbReference type="EMBL" id="DRNH01000147">
    <property type="protein sequence ID" value="HFB53629.1"/>
    <property type="molecule type" value="Genomic_DNA"/>
</dbReference>
<dbReference type="GO" id="GO:0160147">
    <property type="term" value="F:tRNA pseudouridine(38-40) synthase activity"/>
    <property type="evidence" value="ECO:0007669"/>
    <property type="project" value="UniProtKB-EC"/>
</dbReference>
<feature type="domain" description="Pseudouridine synthase I TruA alpha/beta" evidence="8">
    <location>
        <begin position="8"/>
        <end position="104"/>
    </location>
</feature>
<name>A0A7C3FWB2_9BACT</name>
<dbReference type="InterPro" id="IPR020097">
    <property type="entry name" value="PsdUridine_synth_TruA_a/b_dom"/>
</dbReference>
<dbReference type="InterPro" id="IPR001406">
    <property type="entry name" value="PsdUridine_synth_TruA"/>
</dbReference>
<dbReference type="PIRSF" id="PIRSF001430">
    <property type="entry name" value="tRNA_psdUrid_synth"/>
    <property type="match status" value="1"/>
</dbReference>
<keyword evidence="2 4" id="KW-0819">tRNA processing</keyword>
<evidence type="ECO:0000256" key="3">
    <source>
        <dbReference type="ARBA" id="ARBA00023235"/>
    </source>
</evidence>
<evidence type="ECO:0000313" key="9">
    <source>
        <dbReference type="EMBL" id="HFB53629.1"/>
    </source>
</evidence>
<dbReference type="EC" id="5.4.99.12" evidence="4"/>
<comment type="similarity">
    <text evidence="1 4 7">Belongs to the tRNA pseudouridine synthase TruA family.</text>
</comment>
<protein>
    <recommendedName>
        <fullName evidence="4">tRNA pseudouridine synthase A</fullName>
        <ecNumber evidence="4">5.4.99.12</ecNumber>
    </recommendedName>
    <alternativeName>
        <fullName evidence="4">tRNA pseudouridine(38-40) synthase</fullName>
    </alternativeName>
    <alternativeName>
        <fullName evidence="4">tRNA pseudouridylate synthase I</fullName>
    </alternativeName>
    <alternativeName>
        <fullName evidence="4">tRNA-uridine isomerase I</fullName>
    </alternativeName>
</protein>
<dbReference type="NCBIfam" id="TIGR00071">
    <property type="entry name" value="hisT_truA"/>
    <property type="match status" value="1"/>
</dbReference>
<evidence type="ECO:0000256" key="4">
    <source>
        <dbReference type="HAMAP-Rule" id="MF_00171"/>
    </source>
</evidence>
<comment type="catalytic activity">
    <reaction evidence="4 7">
        <text>uridine(38/39/40) in tRNA = pseudouridine(38/39/40) in tRNA</text>
        <dbReference type="Rhea" id="RHEA:22376"/>
        <dbReference type="Rhea" id="RHEA-COMP:10085"/>
        <dbReference type="Rhea" id="RHEA-COMP:10087"/>
        <dbReference type="ChEBI" id="CHEBI:65314"/>
        <dbReference type="ChEBI" id="CHEBI:65315"/>
        <dbReference type="EC" id="5.4.99.12"/>
    </reaction>
</comment>
<evidence type="ECO:0000259" key="8">
    <source>
        <dbReference type="Pfam" id="PF01416"/>
    </source>
</evidence>
<keyword evidence="3 4" id="KW-0413">Isomerase</keyword>
<reference evidence="9" key="1">
    <citation type="journal article" date="2020" name="mSystems">
        <title>Genome- and Community-Level Interaction Insights into Carbon Utilization and Element Cycling Functions of Hydrothermarchaeota in Hydrothermal Sediment.</title>
        <authorList>
            <person name="Zhou Z."/>
            <person name="Liu Y."/>
            <person name="Xu W."/>
            <person name="Pan J."/>
            <person name="Luo Z.H."/>
            <person name="Li M."/>
        </authorList>
    </citation>
    <scope>NUCLEOTIDE SEQUENCE [LARGE SCALE GENOMIC DNA]</scope>
    <source>
        <strain evidence="9">HyVt-507</strain>
    </source>
</reference>